<sequence length="940" mass="102689">MPRLLLPCGVELINSSTSQPHNMLVNEEQRGLEERSVLNAEMDFFTDEYLSAHAGATRPHTTISGNTRETCNGEQGSCVSQERTTEGSIAAIDCDVSLQLIQSGRGSGHSVVYTVRVPAAVSFSSPSTESELAANGSATSLRLQQIVNSEWRNRKEEMTNMGGAWEGRESTPTAATCCCDAFDCEEAAAGPNYPADRFRGRRLATPKATPYGTGADPSATHFGETFRNTAFSISETGINPVSHLPPVCAVRLPPDFVFGLRLPPDTERRLVELYNGGSVTLREVKTPKIPKWLTAFFYTSGVRCQLSTPLPSTPETRLVGGLMNKLSAVSVLEGFCIAALHVVSHMGELRLHNGGQKLHVSETAGVDDAQRCLLDEGGIFAHTQEEQIRLWLHRYVPQEAYTNGRDGDVAQRDADSTSVYPSAVAVVYYIAIELARGLFPCILSGLEATILTALQPLVSAQTLIPEVSGCRSSRLPRPASHNRAISLLTQSPMSLWWWWRQRDSHSDAVERECNGKNKALSSLPIRCPNAVATARGYGAVRFLKFFSFFCVEQITAETRHVEEAREFFEVAQFLASSSALFSELLLDREVMSVLERTTTEVGKLTRKEAEDCGHGRANAEPTQVTRILMRCFVVLICWMAFRPSGYSRSLARTYFAYILRPASCLCELSMKRGMISDAAKKDGVNSALVACVHDYFSKISSLLHAVRGFSRPQRRRRQQADFPSRNPWRPLGCTEEVSVLGNGDCGCNDDQTTITSRSHASASSFLPTHSSNGIATNPAHHLLTRGLSCATSEDELIFSSHSLRLLRHAIRHARGVLQSLRSDVLGTSECTAAFDVVTGSKRFRESSGTSTLEGAYDQCAPQCEMKCACAKTPQLHHFLGECEDPSLYVGGVLWSVSSEDEEDSAGIFTTSTTTNPTTPTTASDSGTGSAIEATSWHFVE</sequence>
<organism evidence="2 3">
    <name type="scientific">Trypanosoma equiperdum</name>
    <dbReference type="NCBI Taxonomy" id="5694"/>
    <lineage>
        <taxon>Eukaryota</taxon>
        <taxon>Discoba</taxon>
        <taxon>Euglenozoa</taxon>
        <taxon>Kinetoplastea</taxon>
        <taxon>Metakinetoplastina</taxon>
        <taxon>Trypanosomatida</taxon>
        <taxon>Trypanosomatidae</taxon>
        <taxon>Trypanosoma</taxon>
    </lineage>
</organism>
<dbReference type="EC" id="3.1.3.48" evidence="2"/>
<dbReference type="VEuPathDB" id="TriTrypDB:TEOVI_000545100"/>
<feature type="region of interest" description="Disordered" evidence="1">
    <location>
        <begin position="907"/>
        <end position="929"/>
    </location>
</feature>
<dbReference type="RefSeq" id="XP_067078173.1">
    <property type="nucleotide sequence ID" value="XM_067222072.1"/>
</dbReference>
<evidence type="ECO:0000256" key="1">
    <source>
        <dbReference type="SAM" id="MobiDB-lite"/>
    </source>
</evidence>
<dbReference type="GeneID" id="92379391"/>
<name>A0A1G4I4J9_TRYEQ</name>
<dbReference type="AlphaFoldDB" id="A0A1G4I4J9"/>
<keyword evidence="3" id="KW-1185">Reference proteome</keyword>
<dbReference type="GO" id="GO:0004725">
    <property type="term" value="F:protein tyrosine phosphatase activity"/>
    <property type="evidence" value="ECO:0007669"/>
    <property type="project" value="UniProtKB-EC"/>
</dbReference>
<keyword evidence="2" id="KW-0378">Hydrolase</keyword>
<accession>A0A1G4I4J9</accession>
<dbReference type="EMBL" id="CZPT02000615">
    <property type="protein sequence ID" value="SCU66769.1"/>
    <property type="molecule type" value="Genomic_DNA"/>
</dbReference>
<evidence type="ECO:0000313" key="2">
    <source>
        <dbReference type="EMBL" id="SCU66769.1"/>
    </source>
</evidence>
<proteinExistence type="predicted"/>
<protein>
    <submittedName>
        <fullName evidence="2">PTP1-interacting protein, 39 kDa</fullName>
        <ecNumber evidence="2">3.1.3.48</ecNumber>
    </submittedName>
</protein>
<reference evidence="2" key="1">
    <citation type="submission" date="2016-09" db="EMBL/GenBank/DDBJ databases">
        <authorList>
            <person name="Hebert L."/>
            <person name="Moumen B."/>
        </authorList>
    </citation>
    <scope>NUCLEOTIDE SEQUENCE [LARGE SCALE GENOMIC DNA]</scope>
    <source>
        <strain evidence="2">OVI</strain>
    </source>
</reference>
<dbReference type="Proteomes" id="UP000195570">
    <property type="component" value="Unassembled WGS sequence"/>
</dbReference>
<comment type="caution">
    <text evidence="2">The sequence shown here is derived from an EMBL/GenBank/DDBJ whole genome shotgun (WGS) entry which is preliminary data.</text>
</comment>
<evidence type="ECO:0000313" key="3">
    <source>
        <dbReference type="Proteomes" id="UP000195570"/>
    </source>
</evidence>
<gene>
    <name evidence="2" type="ORF">TEOVI_000545100</name>
</gene>
<feature type="compositionally biased region" description="Low complexity" evidence="1">
    <location>
        <begin position="909"/>
        <end position="921"/>
    </location>
</feature>